<feature type="domain" description="F-box" evidence="2">
    <location>
        <begin position="7"/>
        <end position="57"/>
    </location>
</feature>
<dbReference type="InterPro" id="IPR036047">
    <property type="entry name" value="F-box-like_dom_sf"/>
</dbReference>
<reference evidence="3" key="2">
    <citation type="submission" date="2023-06" db="EMBL/GenBank/DDBJ databases">
        <authorList>
            <consortium name="Lawrence Berkeley National Laboratory"/>
            <person name="Haridas S."/>
            <person name="Hensen N."/>
            <person name="Bonometti L."/>
            <person name="Westerberg I."/>
            <person name="Brannstrom I.O."/>
            <person name="Guillou S."/>
            <person name="Cros-Aarteil S."/>
            <person name="Calhoun S."/>
            <person name="Kuo A."/>
            <person name="Mondo S."/>
            <person name="Pangilinan J."/>
            <person name="Riley R."/>
            <person name="Labutti K."/>
            <person name="Andreopoulos B."/>
            <person name="Lipzen A."/>
            <person name="Chen C."/>
            <person name="Yanf M."/>
            <person name="Daum C."/>
            <person name="Ng V."/>
            <person name="Clum A."/>
            <person name="Steindorff A."/>
            <person name="Ohm R."/>
            <person name="Martin F."/>
            <person name="Silar P."/>
            <person name="Natvig D."/>
            <person name="Lalanne C."/>
            <person name="Gautier V."/>
            <person name="Ament-Velasquez S.L."/>
            <person name="Kruys A."/>
            <person name="Hutchinson M.I."/>
            <person name="Powell A.J."/>
            <person name="Barry K."/>
            <person name="Miller A.N."/>
            <person name="Grigoriev I.V."/>
            <person name="Debuchy R."/>
            <person name="Gladieux P."/>
            <person name="Thoren M.H."/>
            <person name="Johannesson H."/>
        </authorList>
    </citation>
    <scope>NUCLEOTIDE SEQUENCE</scope>
    <source>
        <strain evidence="3">CBS 314.62</strain>
    </source>
</reference>
<dbReference type="Gene3D" id="1.20.1280.50">
    <property type="match status" value="1"/>
</dbReference>
<reference evidence="3" key="1">
    <citation type="journal article" date="2023" name="Mol. Phylogenet. Evol.">
        <title>Genome-scale phylogeny and comparative genomics of the fungal order Sordariales.</title>
        <authorList>
            <person name="Hensen N."/>
            <person name="Bonometti L."/>
            <person name="Westerberg I."/>
            <person name="Brannstrom I.O."/>
            <person name="Guillou S."/>
            <person name="Cros-Aarteil S."/>
            <person name="Calhoun S."/>
            <person name="Haridas S."/>
            <person name="Kuo A."/>
            <person name="Mondo S."/>
            <person name="Pangilinan J."/>
            <person name="Riley R."/>
            <person name="LaButti K."/>
            <person name="Andreopoulos B."/>
            <person name="Lipzen A."/>
            <person name="Chen C."/>
            <person name="Yan M."/>
            <person name="Daum C."/>
            <person name="Ng V."/>
            <person name="Clum A."/>
            <person name="Steindorff A."/>
            <person name="Ohm R.A."/>
            <person name="Martin F."/>
            <person name="Silar P."/>
            <person name="Natvig D.O."/>
            <person name="Lalanne C."/>
            <person name="Gautier V."/>
            <person name="Ament-Velasquez S.L."/>
            <person name="Kruys A."/>
            <person name="Hutchinson M.I."/>
            <person name="Powell A.J."/>
            <person name="Barry K."/>
            <person name="Miller A.N."/>
            <person name="Grigoriev I.V."/>
            <person name="Debuchy R."/>
            <person name="Gladieux P."/>
            <person name="Hiltunen Thoren M."/>
            <person name="Johannesson H."/>
        </authorList>
    </citation>
    <scope>NUCLEOTIDE SEQUENCE</scope>
    <source>
        <strain evidence="3">CBS 314.62</strain>
    </source>
</reference>
<dbReference type="SUPFAM" id="SSF81383">
    <property type="entry name" value="F-box domain"/>
    <property type="match status" value="1"/>
</dbReference>
<dbReference type="Proteomes" id="UP001270362">
    <property type="component" value="Unassembled WGS sequence"/>
</dbReference>
<feature type="region of interest" description="Disordered" evidence="1">
    <location>
        <begin position="447"/>
        <end position="470"/>
    </location>
</feature>
<dbReference type="InterPro" id="IPR001810">
    <property type="entry name" value="F-box_dom"/>
</dbReference>
<protein>
    <recommendedName>
        <fullName evidence="2">F-box domain-containing protein</fullName>
    </recommendedName>
</protein>
<evidence type="ECO:0000313" key="4">
    <source>
        <dbReference type="Proteomes" id="UP001270362"/>
    </source>
</evidence>
<dbReference type="Pfam" id="PF00646">
    <property type="entry name" value="F-box"/>
    <property type="match status" value="1"/>
</dbReference>
<proteinExistence type="predicted"/>
<dbReference type="AlphaFoldDB" id="A0AAE0X3G1"/>
<name>A0AAE0X3G1_9PEZI</name>
<dbReference type="SMART" id="SM00256">
    <property type="entry name" value="FBOX"/>
    <property type="match status" value="1"/>
</dbReference>
<keyword evidence="4" id="KW-1185">Reference proteome</keyword>
<evidence type="ECO:0000259" key="2">
    <source>
        <dbReference type="PROSITE" id="PS50181"/>
    </source>
</evidence>
<sequence length="470" mass="53675">MSNENTALTLEGMPTEILEHVFSFMPIQEIRRIRLVSKKFDAVAARTTLRLLVFYTHAPDFDRFDEWQADYTRRSVYHLEQADPKMANKYKAGLGPGDLLGVPSYYSKNQLDEDYANFKHLATQHQETLRNNVDYEAIAEVLGKFSKLLKVTLGPGGEDRWPRCAPVEPDFGRYPFTGRYLAFCAKQCLAQEKRALDVLSRGLMVSGFPLQHLKLGLLSLELLSPFCATAAGALSSCLTHLEVDMELDYPCKQGPKGRRPGGDRLEYLDQLREFKKGQFREFAKSLRCLRTLSIKFSNAHLIPRGSYSAATLHDTIEPRHRWPALQCLTLEFVQCKSADLLQFVTIHEDTLKSVYLEDVRMDNTEWTDLIAGLRALNVSRILERGIDPIRPYVCGKEWTWSEFWKEYLKDNAYGKNGDAESWNLGPISDENPLTEKFSLYLSGLSDECPNLPAYPSWSKENEGEESQEDE</sequence>
<evidence type="ECO:0000256" key="1">
    <source>
        <dbReference type="SAM" id="MobiDB-lite"/>
    </source>
</evidence>
<dbReference type="PROSITE" id="PS50181">
    <property type="entry name" value="FBOX"/>
    <property type="match status" value="1"/>
</dbReference>
<accession>A0AAE0X3G1</accession>
<organism evidence="3 4">
    <name type="scientific">Podospora appendiculata</name>
    <dbReference type="NCBI Taxonomy" id="314037"/>
    <lineage>
        <taxon>Eukaryota</taxon>
        <taxon>Fungi</taxon>
        <taxon>Dikarya</taxon>
        <taxon>Ascomycota</taxon>
        <taxon>Pezizomycotina</taxon>
        <taxon>Sordariomycetes</taxon>
        <taxon>Sordariomycetidae</taxon>
        <taxon>Sordariales</taxon>
        <taxon>Podosporaceae</taxon>
        <taxon>Podospora</taxon>
    </lineage>
</organism>
<dbReference type="EMBL" id="JAULSO010000004">
    <property type="protein sequence ID" value="KAK3684075.1"/>
    <property type="molecule type" value="Genomic_DNA"/>
</dbReference>
<evidence type="ECO:0000313" key="3">
    <source>
        <dbReference type="EMBL" id="KAK3684075.1"/>
    </source>
</evidence>
<comment type="caution">
    <text evidence="3">The sequence shown here is derived from an EMBL/GenBank/DDBJ whole genome shotgun (WGS) entry which is preliminary data.</text>
</comment>
<gene>
    <name evidence="3" type="ORF">B0T22DRAFT_520554</name>
</gene>